<dbReference type="Pfam" id="PF00378">
    <property type="entry name" value="ECH_1"/>
    <property type="match status" value="1"/>
</dbReference>
<dbReference type="GO" id="GO:0003824">
    <property type="term" value="F:catalytic activity"/>
    <property type="evidence" value="ECO:0007669"/>
    <property type="project" value="InterPro"/>
</dbReference>
<dbReference type="CDD" id="cd06558">
    <property type="entry name" value="crotonase-like"/>
    <property type="match status" value="1"/>
</dbReference>
<dbReference type="PANTHER" id="PTHR43459">
    <property type="entry name" value="ENOYL-COA HYDRATASE"/>
    <property type="match status" value="1"/>
</dbReference>
<dbReference type="PANTHER" id="PTHR43459:SF3">
    <property type="entry name" value="ENOYL-COA HYDRATASE ECHA15 (ENOYL HYDRASE) (UNSATURATED ACYL-COA HYDRATASE) (CROTONASE)-RELATED"/>
    <property type="match status" value="1"/>
</dbReference>
<dbReference type="Proteomes" id="UP000596427">
    <property type="component" value="Chromosome"/>
</dbReference>
<keyword evidence="5" id="KW-1185">Reference proteome</keyword>
<evidence type="ECO:0000313" key="5">
    <source>
        <dbReference type="Proteomes" id="UP000596427"/>
    </source>
</evidence>
<gene>
    <name evidence="4" type="ORF">EZH22_12795</name>
</gene>
<dbReference type="InterPro" id="IPR014748">
    <property type="entry name" value="Enoyl-CoA_hydra_C"/>
</dbReference>
<dbReference type="NCBIfam" id="NF005595">
    <property type="entry name" value="PRK07327.1"/>
    <property type="match status" value="1"/>
</dbReference>
<proteinExistence type="inferred from homology"/>
<dbReference type="InterPro" id="IPR029045">
    <property type="entry name" value="ClpP/crotonase-like_dom_sf"/>
</dbReference>
<protein>
    <submittedName>
        <fullName evidence="4">Enoyl-CoA hydratase/isomerase family protein</fullName>
    </submittedName>
</protein>
<evidence type="ECO:0000256" key="3">
    <source>
        <dbReference type="SAM" id="MobiDB-lite"/>
    </source>
</evidence>
<dbReference type="PROSITE" id="PS00166">
    <property type="entry name" value="ENOYL_COA_HYDRATASE"/>
    <property type="match status" value="1"/>
</dbReference>
<name>A0A974PT96_9HYPH</name>
<evidence type="ECO:0000256" key="2">
    <source>
        <dbReference type="RuleBase" id="RU003707"/>
    </source>
</evidence>
<feature type="compositionally biased region" description="Low complexity" evidence="3">
    <location>
        <begin position="25"/>
        <end position="40"/>
    </location>
</feature>
<evidence type="ECO:0000313" key="4">
    <source>
        <dbReference type="EMBL" id="QRG09066.1"/>
    </source>
</evidence>
<dbReference type="InterPro" id="IPR018376">
    <property type="entry name" value="Enoyl-CoA_hyd/isom_CS"/>
</dbReference>
<dbReference type="Gene3D" id="1.10.12.10">
    <property type="entry name" value="Lyase 2-enoyl-coa Hydratase, Chain A, domain 2"/>
    <property type="match status" value="1"/>
</dbReference>
<organism evidence="4 5">
    <name type="scientific">Xanthobacter dioxanivorans</name>
    <dbReference type="NCBI Taxonomy" id="2528964"/>
    <lineage>
        <taxon>Bacteria</taxon>
        <taxon>Pseudomonadati</taxon>
        <taxon>Pseudomonadota</taxon>
        <taxon>Alphaproteobacteria</taxon>
        <taxon>Hyphomicrobiales</taxon>
        <taxon>Xanthobacteraceae</taxon>
        <taxon>Xanthobacter</taxon>
    </lineage>
</organism>
<comment type="similarity">
    <text evidence="1 2">Belongs to the enoyl-CoA hydratase/isomerase family.</text>
</comment>
<dbReference type="Gene3D" id="3.90.226.10">
    <property type="entry name" value="2-enoyl-CoA Hydratase, Chain A, domain 1"/>
    <property type="match status" value="1"/>
</dbReference>
<dbReference type="KEGG" id="xdi:EZH22_12795"/>
<feature type="region of interest" description="Disordered" evidence="3">
    <location>
        <begin position="300"/>
        <end position="320"/>
    </location>
</feature>
<feature type="region of interest" description="Disordered" evidence="3">
    <location>
        <begin position="65"/>
        <end position="88"/>
    </location>
</feature>
<evidence type="ECO:0000256" key="1">
    <source>
        <dbReference type="ARBA" id="ARBA00005254"/>
    </source>
</evidence>
<feature type="compositionally biased region" description="Low complexity" evidence="3">
    <location>
        <begin position="69"/>
        <end position="79"/>
    </location>
</feature>
<reference evidence="4 5" key="1">
    <citation type="submission" date="2020-10" db="EMBL/GenBank/DDBJ databases">
        <title>Degradation of 1,4-Dioxane by Xanthobacter sp. YN2, via a Novel Group-2 Soluble Di-Iron Monooxygenase.</title>
        <authorList>
            <person name="Ma F."/>
            <person name="Wang Y."/>
            <person name="Yang J."/>
            <person name="Guo H."/>
            <person name="Su D."/>
            <person name="Yu L."/>
        </authorList>
    </citation>
    <scope>NUCLEOTIDE SEQUENCE [LARGE SCALE GENOMIC DNA]</scope>
    <source>
        <strain evidence="4 5">YN2</strain>
    </source>
</reference>
<sequence>MCARSRTSSLSSRRRVRPTRPAPSSPSTAASPPAAPSDAAGQRTKIRWRHHDPRSLFRLSFHPHRPASARRAAPDAQPAGKPQRSGADAHRELAEIWRVVDRDRETLAVLLCASGKTFSAGGSFEMVDNLTRSFDERANMWREARDLIFNIINCSKPIVSAVQGAAVGAGLAAALVCDIPIVAKTAKLVDGHVRLGVAAGDHAAIIWPLLCGMAKAKYHLLLNEPVTGEMAEQLGLVALAVDESELQDKALDVATRLADGAPAAIQWTKYTLNNWLRMMGPTFDASLALEMLGFSGPDPQEGLASFRERRPPAFPRKAPF</sequence>
<dbReference type="AlphaFoldDB" id="A0A974PT96"/>
<dbReference type="EMBL" id="CP063362">
    <property type="protein sequence ID" value="QRG09066.1"/>
    <property type="molecule type" value="Genomic_DNA"/>
</dbReference>
<feature type="compositionally biased region" description="Low complexity" evidence="3">
    <location>
        <begin position="1"/>
        <end position="11"/>
    </location>
</feature>
<dbReference type="InterPro" id="IPR001753">
    <property type="entry name" value="Enoyl-CoA_hydra/iso"/>
</dbReference>
<feature type="region of interest" description="Disordered" evidence="3">
    <location>
        <begin position="1"/>
        <end position="49"/>
    </location>
</feature>
<accession>A0A974PT96</accession>
<dbReference type="SUPFAM" id="SSF52096">
    <property type="entry name" value="ClpP/crotonase"/>
    <property type="match status" value="1"/>
</dbReference>